<keyword evidence="8" id="KW-0804">Transcription</keyword>
<evidence type="ECO:0000256" key="8">
    <source>
        <dbReference type="ARBA" id="ARBA00023163"/>
    </source>
</evidence>
<evidence type="ECO:0000256" key="6">
    <source>
        <dbReference type="ARBA" id="ARBA00023015"/>
    </source>
</evidence>
<gene>
    <name evidence="11" type="ORF">L195_g004432</name>
</gene>
<feature type="compositionally biased region" description="Basic and acidic residues" evidence="10">
    <location>
        <begin position="555"/>
        <end position="566"/>
    </location>
</feature>
<evidence type="ECO:0000313" key="12">
    <source>
        <dbReference type="Proteomes" id="UP000236291"/>
    </source>
</evidence>
<name>A0A2K3NY08_TRIPR</name>
<dbReference type="EMBL" id="ASHM01002188">
    <property type="protein sequence ID" value="PNY07924.1"/>
    <property type="molecule type" value="Genomic_DNA"/>
</dbReference>
<dbReference type="ExpressionAtlas" id="A0A2K3NY08">
    <property type="expression patterns" value="baseline"/>
</dbReference>
<protein>
    <submittedName>
        <fullName evidence="11">TATA box-binding protein associated factor RNA polymerase I subunit</fullName>
    </submittedName>
</protein>
<dbReference type="AlphaFoldDB" id="A0A2K3NY08"/>
<comment type="caution">
    <text evidence="11">The sequence shown here is derived from an EMBL/GenBank/DDBJ whole genome shotgun (WGS) entry which is preliminary data.</text>
</comment>
<keyword evidence="6" id="KW-0805">Transcription regulation</keyword>
<organism evidence="11 12">
    <name type="scientific">Trifolium pratense</name>
    <name type="common">Red clover</name>
    <dbReference type="NCBI Taxonomy" id="57577"/>
    <lineage>
        <taxon>Eukaryota</taxon>
        <taxon>Viridiplantae</taxon>
        <taxon>Streptophyta</taxon>
        <taxon>Embryophyta</taxon>
        <taxon>Tracheophyta</taxon>
        <taxon>Spermatophyta</taxon>
        <taxon>Magnoliopsida</taxon>
        <taxon>eudicotyledons</taxon>
        <taxon>Gunneridae</taxon>
        <taxon>Pentapetalae</taxon>
        <taxon>rosids</taxon>
        <taxon>fabids</taxon>
        <taxon>Fabales</taxon>
        <taxon>Fabaceae</taxon>
        <taxon>Papilionoideae</taxon>
        <taxon>50 kb inversion clade</taxon>
        <taxon>NPAAA clade</taxon>
        <taxon>Hologalegina</taxon>
        <taxon>IRL clade</taxon>
        <taxon>Trifolieae</taxon>
        <taxon>Trifolium</taxon>
    </lineage>
</organism>
<evidence type="ECO:0000256" key="9">
    <source>
        <dbReference type="ARBA" id="ARBA00023242"/>
    </source>
</evidence>
<keyword evidence="7" id="KW-0238">DNA-binding</keyword>
<keyword evidence="5" id="KW-0862">Zinc</keyword>
<reference evidence="11 12" key="2">
    <citation type="journal article" date="2017" name="Front. Plant Sci.">
        <title>Gene Classification and Mining of Molecular Markers Useful in Red Clover (Trifolium pratense) Breeding.</title>
        <authorList>
            <person name="Istvanek J."/>
            <person name="Dluhosova J."/>
            <person name="Dluhos P."/>
            <person name="Patkova L."/>
            <person name="Nedelnik J."/>
            <person name="Repkova J."/>
        </authorList>
    </citation>
    <scope>NUCLEOTIDE SEQUENCE [LARGE SCALE GENOMIC DNA]</scope>
    <source>
        <strain evidence="12">cv. Tatra</strain>
        <tissue evidence="11">Young leaves</tissue>
    </source>
</reference>
<evidence type="ECO:0000256" key="4">
    <source>
        <dbReference type="ARBA" id="ARBA00022771"/>
    </source>
</evidence>
<sequence>MEDDVVTLTCQSCYYVGETVELDGFYYCSSCGEQNLDVVDTGAEEGEGIGIGGIYLASHQRRASAPSQPISAEPISTYTPSQSNLLRNLGLEAKEENVNRSQFDGFDGFDGASPWEPEDFGSKAVSPEDYYKEIRMRYVVGLQVMIELQCEALVKEFKVTPLICGLVGPIWLRFVSKTGVFDDDWADNVINDSEMKREGEMLVVRDRTPDLLLKLLQRRVPLPSGTPSRTSASLLFMYEEINFSIWVLLHILEEPEDYKIRSKYQSEPHNNYGQRAAFIWFREAIMPSDMIKWAREGKLPYFSVFVELESRLGEPPIACPISSSSMFRPQRALSVHKLELYASSFAQFIGLELPPVNFYALAYRYLEKLSLPVEKILPYACRIYEWSMSPDLWLSLSKDYFRLPTHVCVVSILVVAIRILYNIHGFGEWEKSLSHNDSAKDSAKDPNEQHELDCTGLLQHLHAVYNEIADIHEYSKDLPTYLKYCKDVVFAGLEPSYGNHEEKNMMETLYKHYQNEENTKPSEPEKQHDASCNGTGLSDEECMEQISKKKKKKREFNEPSPDDKSSESLSEAIAQLKLDMEENRFCYVAPSSVKPTHDYIHYVRKKDKGALSYVAHADYYILLRAFARVAYDDDIRILHVGVLNLERRLAWLEKRVGQCLRLKPPNVSCEFCTIRATENESGDGS</sequence>
<evidence type="ECO:0000256" key="3">
    <source>
        <dbReference type="ARBA" id="ARBA00022723"/>
    </source>
</evidence>
<evidence type="ECO:0000256" key="2">
    <source>
        <dbReference type="ARBA" id="ARBA00006899"/>
    </source>
</evidence>
<proteinExistence type="inferred from homology"/>
<dbReference type="PANTHER" id="PTHR31576:SF2">
    <property type="entry name" value="TATA BOX-BINDING PROTEIN-ASSOCIATED FACTOR RNA POLYMERASE I SUBUNIT B"/>
    <property type="match status" value="1"/>
</dbReference>
<keyword evidence="9" id="KW-0539">Nucleus</keyword>
<keyword evidence="3" id="KW-0479">Metal-binding</keyword>
<dbReference type="GO" id="GO:0001164">
    <property type="term" value="F:RNA polymerase I core promoter sequence-specific DNA binding"/>
    <property type="evidence" value="ECO:0007669"/>
    <property type="project" value="InterPro"/>
</dbReference>
<evidence type="ECO:0000256" key="5">
    <source>
        <dbReference type="ARBA" id="ARBA00022833"/>
    </source>
</evidence>
<dbReference type="InterPro" id="IPR033599">
    <property type="entry name" value="TAF1B/Rrn7"/>
</dbReference>
<comment type="subcellular location">
    <subcellularLocation>
        <location evidence="1">Nucleus</location>
        <location evidence="1">Nucleolus</location>
    </subcellularLocation>
</comment>
<dbReference type="Proteomes" id="UP000236291">
    <property type="component" value="Unassembled WGS sequence"/>
</dbReference>
<feature type="compositionally biased region" description="Basic and acidic residues" evidence="10">
    <location>
        <begin position="516"/>
        <end position="529"/>
    </location>
</feature>
<evidence type="ECO:0000313" key="11">
    <source>
        <dbReference type="EMBL" id="PNY07924.1"/>
    </source>
</evidence>
<evidence type="ECO:0000256" key="7">
    <source>
        <dbReference type="ARBA" id="ARBA00023125"/>
    </source>
</evidence>
<dbReference type="STRING" id="57577.A0A2K3NY08"/>
<dbReference type="GO" id="GO:0042790">
    <property type="term" value="P:nucleolar large rRNA transcription by RNA polymerase I"/>
    <property type="evidence" value="ECO:0007669"/>
    <property type="project" value="TreeGrafter"/>
</dbReference>
<dbReference type="GO" id="GO:0008270">
    <property type="term" value="F:zinc ion binding"/>
    <property type="evidence" value="ECO:0007669"/>
    <property type="project" value="UniProtKB-KW"/>
</dbReference>
<reference evidence="11 12" key="1">
    <citation type="journal article" date="2014" name="Am. J. Bot.">
        <title>Genome assembly and annotation for red clover (Trifolium pratense; Fabaceae).</title>
        <authorList>
            <person name="Istvanek J."/>
            <person name="Jaros M."/>
            <person name="Krenek A."/>
            <person name="Repkova J."/>
        </authorList>
    </citation>
    <scope>NUCLEOTIDE SEQUENCE [LARGE SCALE GENOMIC DNA]</scope>
    <source>
        <strain evidence="12">cv. Tatra</strain>
        <tissue evidence="11">Young leaves</tissue>
    </source>
</reference>
<dbReference type="PANTHER" id="PTHR31576">
    <property type="entry name" value="TATA BOX-BINDING PROTEIN-ASSOCIATED FACTOR RNA POLYMERASE I SUBUNIT B"/>
    <property type="match status" value="1"/>
</dbReference>
<evidence type="ECO:0000256" key="1">
    <source>
        <dbReference type="ARBA" id="ARBA00004604"/>
    </source>
</evidence>
<feature type="region of interest" description="Disordered" evidence="10">
    <location>
        <begin position="516"/>
        <end position="569"/>
    </location>
</feature>
<comment type="similarity">
    <text evidence="2">Belongs to the RRN7/TAF1B family.</text>
</comment>
<accession>A0A2K3NY08</accession>
<keyword evidence="4" id="KW-0863">Zinc-finger</keyword>
<dbReference type="GO" id="GO:0070860">
    <property type="term" value="C:RNA polymerase I core factor complex"/>
    <property type="evidence" value="ECO:0007669"/>
    <property type="project" value="InterPro"/>
</dbReference>
<evidence type="ECO:0000256" key="10">
    <source>
        <dbReference type="SAM" id="MobiDB-lite"/>
    </source>
</evidence>